<dbReference type="NCBIfam" id="NF001862">
    <property type="entry name" value="PRK00601.1"/>
    <property type="match status" value="1"/>
</dbReference>
<dbReference type="Pfam" id="PF00692">
    <property type="entry name" value="dUTPase"/>
    <property type="match status" value="1"/>
</dbReference>
<proteinExistence type="inferred from homology"/>
<evidence type="ECO:0000313" key="7">
    <source>
        <dbReference type="EMBL" id="QJA93238.1"/>
    </source>
</evidence>
<evidence type="ECO:0000256" key="3">
    <source>
        <dbReference type="ARBA" id="ARBA00022801"/>
    </source>
</evidence>
<comment type="similarity">
    <text evidence="1">Belongs to the dUTPase family.</text>
</comment>
<evidence type="ECO:0000259" key="6">
    <source>
        <dbReference type="Pfam" id="PF00692"/>
    </source>
</evidence>
<keyword evidence="4" id="KW-0546">Nucleotide metabolism</keyword>
<gene>
    <name evidence="7" type="ORF">MM415B04309_0005</name>
</gene>
<sequence length="192" mass="21715">MPDKEQNNIKEEYDEYNSEKLKLELRLKEVELKLVEAYKELKKPKVKFKRIHEDAIIPKYAYDGDSGFDLSSIEDVDIQPLETVLVNTGLSIELPVGTELQIRPRSGLSTKFNNYISNSPGTVDSSYKGIIFIMIRNNTFNKVWKIKKGDRIAQGVVCPVINCEIEEINELLPTTRGADGFGSTGIGEEDNE</sequence>
<feature type="domain" description="dUTPase-like" evidence="6">
    <location>
        <begin position="54"/>
        <end position="185"/>
    </location>
</feature>
<reference evidence="7" key="1">
    <citation type="submission" date="2020-03" db="EMBL/GenBank/DDBJ databases">
        <title>The deep terrestrial virosphere.</title>
        <authorList>
            <person name="Holmfeldt K."/>
            <person name="Nilsson E."/>
            <person name="Simone D."/>
            <person name="Lopez-Fernandez M."/>
            <person name="Wu X."/>
            <person name="de Brujin I."/>
            <person name="Lundin D."/>
            <person name="Andersson A."/>
            <person name="Bertilsson S."/>
            <person name="Dopson M."/>
        </authorList>
    </citation>
    <scope>NUCLEOTIDE SEQUENCE</scope>
    <source>
        <strain evidence="7">MM415B04309</strain>
    </source>
</reference>
<dbReference type="GO" id="GO:0046081">
    <property type="term" value="P:dUTP catabolic process"/>
    <property type="evidence" value="ECO:0007669"/>
    <property type="project" value="InterPro"/>
</dbReference>
<name>A0A6M3LJR3_9ZZZZ</name>
<dbReference type="PANTHER" id="PTHR11241">
    <property type="entry name" value="DEOXYURIDINE 5'-TRIPHOSPHATE NUCLEOTIDOHYDROLASE"/>
    <property type="match status" value="1"/>
</dbReference>
<evidence type="ECO:0000256" key="2">
    <source>
        <dbReference type="ARBA" id="ARBA00012379"/>
    </source>
</evidence>
<keyword evidence="3" id="KW-0378">Hydrolase</keyword>
<evidence type="ECO:0000256" key="4">
    <source>
        <dbReference type="ARBA" id="ARBA00023080"/>
    </source>
</evidence>
<dbReference type="NCBIfam" id="TIGR00576">
    <property type="entry name" value="dut"/>
    <property type="match status" value="1"/>
</dbReference>
<dbReference type="InterPro" id="IPR033704">
    <property type="entry name" value="dUTPase_trimeric"/>
</dbReference>
<keyword evidence="5" id="KW-0175">Coiled coil</keyword>
<dbReference type="GO" id="GO:0006226">
    <property type="term" value="P:dUMP biosynthetic process"/>
    <property type="evidence" value="ECO:0007669"/>
    <property type="project" value="InterPro"/>
</dbReference>
<dbReference type="EMBL" id="MT143133">
    <property type="protein sequence ID" value="QJA93238.1"/>
    <property type="molecule type" value="Genomic_DNA"/>
</dbReference>
<evidence type="ECO:0000256" key="1">
    <source>
        <dbReference type="ARBA" id="ARBA00006581"/>
    </source>
</evidence>
<dbReference type="InterPro" id="IPR036157">
    <property type="entry name" value="dUTPase-like_sf"/>
</dbReference>
<dbReference type="SUPFAM" id="SSF51283">
    <property type="entry name" value="dUTPase-like"/>
    <property type="match status" value="1"/>
</dbReference>
<accession>A0A6M3LJR3</accession>
<protein>
    <recommendedName>
        <fullName evidence="2">dUTP diphosphatase</fullName>
        <ecNumber evidence="2">3.6.1.23</ecNumber>
    </recommendedName>
</protein>
<dbReference type="InterPro" id="IPR029054">
    <property type="entry name" value="dUTPase-like"/>
</dbReference>
<dbReference type="AlphaFoldDB" id="A0A6M3LJR3"/>
<dbReference type="InterPro" id="IPR008181">
    <property type="entry name" value="dUTPase"/>
</dbReference>
<evidence type="ECO:0000256" key="5">
    <source>
        <dbReference type="SAM" id="Coils"/>
    </source>
</evidence>
<dbReference type="PANTHER" id="PTHR11241:SF0">
    <property type="entry name" value="DEOXYURIDINE 5'-TRIPHOSPHATE NUCLEOTIDOHYDROLASE"/>
    <property type="match status" value="1"/>
</dbReference>
<dbReference type="Gene3D" id="2.70.40.10">
    <property type="match status" value="1"/>
</dbReference>
<dbReference type="GO" id="GO:0000287">
    <property type="term" value="F:magnesium ion binding"/>
    <property type="evidence" value="ECO:0007669"/>
    <property type="project" value="InterPro"/>
</dbReference>
<organism evidence="7">
    <name type="scientific">viral metagenome</name>
    <dbReference type="NCBI Taxonomy" id="1070528"/>
    <lineage>
        <taxon>unclassified sequences</taxon>
        <taxon>metagenomes</taxon>
        <taxon>organismal metagenomes</taxon>
    </lineage>
</organism>
<dbReference type="GO" id="GO:0004170">
    <property type="term" value="F:dUTP diphosphatase activity"/>
    <property type="evidence" value="ECO:0007669"/>
    <property type="project" value="UniProtKB-EC"/>
</dbReference>
<dbReference type="CDD" id="cd07557">
    <property type="entry name" value="trimeric_dUTPase"/>
    <property type="match status" value="1"/>
</dbReference>
<dbReference type="EC" id="3.6.1.23" evidence="2"/>
<feature type="coiled-coil region" evidence="5">
    <location>
        <begin position="6"/>
        <end position="40"/>
    </location>
</feature>